<dbReference type="GO" id="GO:0030246">
    <property type="term" value="F:carbohydrate binding"/>
    <property type="evidence" value="ECO:0007669"/>
    <property type="project" value="InterPro"/>
</dbReference>
<evidence type="ECO:0000313" key="9">
    <source>
        <dbReference type="EMBL" id="GHO90638.1"/>
    </source>
</evidence>
<dbReference type="GO" id="GO:0005975">
    <property type="term" value="P:carbohydrate metabolic process"/>
    <property type="evidence" value="ECO:0007669"/>
    <property type="project" value="InterPro"/>
</dbReference>
<dbReference type="Pfam" id="PF03636">
    <property type="entry name" value="Glyco_hydro_65N"/>
    <property type="match status" value="1"/>
</dbReference>
<evidence type="ECO:0000256" key="3">
    <source>
        <dbReference type="PIRSR" id="PIRSR036289-50"/>
    </source>
</evidence>
<dbReference type="RefSeq" id="WP_220201588.1">
    <property type="nucleotide sequence ID" value="NZ_BNJK01000001.1"/>
</dbReference>
<keyword evidence="10" id="KW-1185">Reference proteome</keyword>
<dbReference type="Pfam" id="PF03633">
    <property type="entry name" value="Glyco_hydro_65C"/>
    <property type="match status" value="1"/>
</dbReference>
<dbReference type="InterPro" id="IPR005196">
    <property type="entry name" value="Glyco_hydro_65_N"/>
</dbReference>
<evidence type="ECO:0000256" key="2">
    <source>
        <dbReference type="ARBA" id="ARBA00022801"/>
    </source>
</evidence>
<feature type="region of interest" description="Disordered" evidence="5">
    <location>
        <begin position="760"/>
        <end position="785"/>
    </location>
</feature>
<dbReference type="AlphaFoldDB" id="A0A8J3MZN4"/>
<evidence type="ECO:0000313" key="10">
    <source>
        <dbReference type="Proteomes" id="UP000597444"/>
    </source>
</evidence>
<dbReference type="InterPro" id="IPR008928">
    <property type="entry name" value="6-hairpin_glycosidase_sf"/>
</dbReference>
<dbReference type="InterPro" id="IPR037018">
    <property type="entry name" value="GH65_N"/>
</dbReference>
<keyword evidence="2 9" id="KW-0378">Hydrolase</keyword>
<dbReference type="GO" id="GO:0004553">
    <property type="term" value="F:hydrolase activity, hydrolyzing O-glycosyl compounds"/>
    <property type="evidence" value="ECO:0007669"/>
    <property type="project" value="TreeGrafter"/>
</dbReference>
<dbReference type="PIRSF" id="PIRSF036289">
    <property type="entry name" value="Glycosyl_hydrolase_malt_phosph"/>
    <property type="match status" value="1"/>
</dbReference>
<dbReference type="Gene3D" id="2.70.98.40">
    <property type="entry name" value="Glycoside hydrolase, family 65, N-terminal domain"/>
    <property type="match status" value="1"/>
</dbReference>
<comment type="caution">
    <text evidence="9">The sequence shown here is derived from an EMBL/GenBank/DDBJ whole genome shotgun (WGS) entry which is preliminary data.</text>
</comment>
<feature type="active site" description="Proton donor" evidence="3">
    <location>
        <position position="489"/>
    </location>
</feature>
<evidence type="ECO:0000259" key="8">
    <source>
        <dbReference type="Pfam" id="PF03636"/>
    </source>
</evidence>
<feature type="compositionally biased region" description="Basic and acidic residues" evidence="5">
    <location>
        <begin position="774"/>
        <end position="785"/>
    </location>
</feature>
<dbReference type="EMBL" id="BNJK01000001">
    <property type="protein sequence ID" value="GHO90638.1"/>
    <property type="molecule type" value="Genomic_DNA"/>
</dbReference>
<dbReference type="PANTHER" id="PTHR11051:SF13">
    <property type="entry name" value="GLYCOSYL TRANSFERASE"/>
    <property type="match status" value="1"/>
</dbReference>
<evidence type="ECO:0000256" key="5">
    <source>
        <dbReference type="SAM" id="MobiDB-lite"/>
    </source>
</evidence>
<evidence type="ECO:0000256" key="4">
    <source>
        <dbReference type="PIRSR" id="PIRSR036289-51"/>
    </source>
</evidence>
<dbReference type="Proteomes" id="UP000597444">
    <property type="component" value="Unassembled WGS sequence"/>
</dbReference>
<dbReference type="Gene3D" id="2.60.420.10">
    <property type="entry name" value="Maltose phosphorylase, domain 3"/>
    <property type="match status" value="1"/>
</dbReference>
<comment type="similarity">
    <text evidence="1">Belongs to the glycosyl hydrolase 65 family.</text>
</comment>
<dbReference type="SUPFAM" id="SSF74650">
    <property type="entry name" value="Galactose mutarotase-like"/>
    <property type="match status" value="1"/>
</dbReference>
<feature type="binding site" evidence="4">
    <location>
        <begin position="361"/>
        <end position="362"/>
    </location>
    <ligand>
        <name>substrate</name>
    </ligand>
</feature>
<dbReference type="FunFam" id="2.70.98.40:FF:000001">
    <property type="entry name" value="Family 65 glycosyl hydrolase"/>
    <property type="match status" value="1"/>
</dbReference>
<protein>
    <submittedName>
        <fullName evidence="9">Glycosyl hydrolase</fullName>
    </submittedName>
</protein>
<feature type="domain" description="Glycoside hydrolase family 65 central catalytic" evidence="6">
    <location>
        <begin position="327"/>
        <end position="680"/>
    </location>
</feature>
<name>A0A8J3MZN4_9CHLR</name>
<reference evidence="9" key="1">
    <citation type="submission" date="2020-10" db="EMBL/GenBank/DDBJ databases">
        <title>Taxonomic study of unclassified bacteria belonging to the class Ktedonobacteria.</title>
        <authorList>
            <person name="Yabe S."/>
            <person name="Wang C.M."/>
            <person name="Zheng Y."/>
            <person name="Sakai Y."/>
            <person name="Cavaletti L."/>
            <person name="Monciardini P."/>
            <person name="Donadio S."/>
        </authorList>
    </citation>
    <scope>NUCLEOTIDE SEQUENCE</scope>
    <source>
        <strain evidence="9">ID150040</strain>
    </source>
</reference>
<feature type="compositionally biased region" description="Polar residues" evidence="5">
    <location>
        <begin position="760"/>
        <end position="771"/>
    </location>
</feature>
<dbReference type="InterPro" id="IPR012341">
    <property type="entry name" value="6hp_glycosidase-like_sf"/>
</dbReference>
<proteinExistence type="inferred from homology"/>
<dbReference type="Gene3D" id="1.50.10.10">
    <property type="match status" value="1"/>
</dbReference>
<gene>
    <name evidence="9" type="ORF">KSF_006860</name>
</gene>
<feature type="binding site" evidence="4">
    <location>
        <begin position="593"/>
        <end position="594"/>
    </location>
    <ligand>
        <name>substrate</name>
    </ligand>
</feature>
<dbReference type="FunFam" id="1.50.10.10:FF:000029">
    <property type="entry name" value="Family 65 glycosyl hydrolase"/>
    <property type="match status" value="1"/>
</dbReference>
<evidence type="ECO:0000256" key="1">
    <source>
        <dbReference type="ARBA" id="ARBA00006768"/>
    </source>
</evidence>
<dbReference type="InterPro" id="IPR011013">
    <property type="entry name" value="Gal_mutarotase_sf_dom"/>
</dbReference>
<dbReference type="InterPro" id="IPR005195">
    <property type="entry name" value="Glyco_hydro_65_M"/>
</dbReference>
<dbReference type="PANTHER" id="PTHR11051">
    <property type="entry name" value="GLYCOSYL HYDROLASE-RELATED"/>
    <property type="match status" value="1"/>
</dbReference>
<dbReference type="InterPro" id="IPR017045">
    <property type="entry name" value="Malt_Pase/Glycosyl_Hdrlase"/>
</dbReference>
<feature type="domain" description="Glycoside hydrolase family 65 C-terminal" evidence="7">
    <location>
        <begin position="690"/>
        <end position="751"/>
    </location>
</feature>
<evidence type="ECO:0000259" key="7">
    <source>
        <dbReference type="Pfam" id="PF03633"/>
    </source>
</evidence>
<dbReference type="GO" id="GO:0016757">
    <property type="term" value="F:glycosyltransferase activity"/>
    <property type="evidence" value="ECO:0007669"/>
    <property type="project" value="UniProtKB-ARBA"/>
</dbReference>
<feature type="domain" description="Glycoside hydrolase family 65 N-terminal" evidence="8">
    <location>
        <begin position="16"/>
        <end position="270"/>
    </location>
</feature>
<sequence length="785" mass="87668">MINDSLFTVEEWNIREKELSLDTLAQTESIFTLSNGHIGLRGNLDEGDPHGLPGTYLNSFYELRPLPYAEGGYAYPESGQTVINVTNGKLIRLLVDDEPFDVRYGKLLEHERELDLRNGVLRRSIHWTTPAARTVKISSVRMVSFTQRAIAAICYEVEPVDAPVRIVVQSELVANEALPPQSKDPRVGAALESALECEEHQAREASGMLIHHTRVSGLRMGVAMDHHIEGPPGTTVTSESSPDVVRVSIIGRLKPGERLRIVKFIAYGWSSLRSRPAIHDQIIAALAAARQTGWEGLLAEQRAYLDDYWASADVELEGDPQIQQAIRFSLFHVLQAGARAEGRPIPAKGLTGPGYDGHAFWDTEIFVLPVLIHTIPDAAADALRWRHLILDRAREQAQQLRLRGAAFPWRTIRGAECSGYWPAGTAAFHINADIAYAVAYYIQATGDIDFEEEVGLELLIETARLWCSLGYHHPTSNQFRIDGVTGPDEYSAIADNNVYTNLMAQHNLRWAANAVQRHPEKACALGVDEHEAANWRMAAKNMLIPYNEQLEVTPQDESFIDYQVWDFTHTLPHQYPLLLHFPYFDLYRKQVVKQADLVLAMHLRGDAFTLEQKARNFAYYEQLTVRDSSLSACTQAVMAAEVGQLELAYDYLGEAALVDLHDLHHNVQSGLHMASLAGAWLAIVAGFGGMRVQDNSLSFSPRLPDALERLAFRLLFQGRRLYIEVTATEATYHLLDGLPLTICHHGQEIALSMDETSTHSIPQIQAGSRPSQPEGREPVRRGVRV</sequence>
<dbReference type="SUPFAM" id="SSF48208">
    <property type="entry name" value="Six-hairpin glycosidases"/>
    <property type="match status" value="1"/>
</dbReference>
<accession>A0A8J3MZN4</accession>
<dbReference type="InterPro" id="IPR005194">
    <property type="entry name" value="Glyco_hydro_65_C"/>
</dbReference>
<dbReference type="Pfam" id="PF03632">
    <property type="entry name" value="Glyco_hydro_65m"/>
    <property type="match status" value="1"/>
</dbReference>
<organism evidence="9 10">
    <name type="scientific">Reticulibacter mediterranei</name>
    <dbReference type="NCBI Taxonomy" id="2778369"/>
    <lineage>
        <taxon>Bacteria</taxon>
        <taxon>Bacillati</taxon>
        <taxon>Chloroflexota</taxon>
        <taxon>Ktedonobacteria</taxon>
        <taxon>Ktedonobacterales</taxon>
        <taxon>Reticulibacteraceae</taxon>
        <taxon>Reticulibacter</taxon>
    </lineage>
</organism>
<evidence type="ECO:0000259" key="6">
    <source>
        <dbReference type="Pfam" id="PF03632"/>
    </source>
</evidence>